<name>A0A495E7C9_9FLAO</name>
<evidence type="ECO:0000313" key="3">
    <source>
        <dbReference type="EMBL" id="RKR12413.1"/>
    </source>
</evidence>
<accession>A0A495E7C9</accession>
<evidence type="ECO:0000313" key="4">
    <source>
        <dbReference type="Proteomes" id="UP000269412"/>
    </source>
</evidence>
<dbReference type="PANTHER" id="PTHR36842">
    <property type="entry name" value="PROTEIN TOLB HOMOLOG"/>
    <property type="match status" value="1"/>
</dbReference>
<organism evidence="3 4">
    <name type="scientific">Maribacter vaceletii</name>
    <dbReference type="NCBI Taxonomy" id="1206816"/>
    <lineage>
        <taxon>Bacteria</taxon>
        <taxon>Pseudomonadati</taxon>
        <taxon>Bacteroidota</taxon>
        <taxon>Flavobacteriia</taxon>
        <taxon>Flavobacteriales</taxon>
        <taxon>Flavobacteriaceae</taxon>
        <taxon>Maribacter</taxon>
    </lineage>
</organism>
<feature type="signal peptide" evidence="2">
    <location>
        <begin position="1"/>
        <end position="21"/>
    </location>
</feature>
<sequence>MPTTKLLLVSFVFLMFSCSDATKDTIESTNADVALLFSKNPKGYNELYKLHKGEQTLLLSDSNYDFWWPKVSPDKSKILVYRSAVNPDKNHDDYLNAELLLINIDGTNLQVLLPKNANGWNAQGVCRWNKDGTKILMCAEVDTNVGLQWRLVETDALGKNPKILSNYWAIDCNYSVDNSSVVFMGFANNELSFDLTKLELQKGRYSKENNEITNIVSLTQNSSRDHDPDFSPDATKIVFSGGNAEYSNVDLLLYDVNTNKESVLLDDANANGGSMCWSPDGKYVYFHSLEVFKTPFRIKKINVTTKEVQTVLETTDNNYGFYHPEAY</sequence>
<evidence type="ECO:0000256" key="1">
    <source>
        <dbReference type="ARBA" id="ARBA00009820"/>
    </source>
</evidence>
<comment type="similarity">
    <text evidence="1">Belongs to the TolB family.</text>
</comment>
<dbReference type="Pfam" id="PF07676">
    <property type="entry name" value="PD40"/>
    <property type="match status" value="2"/>
</dbReference>
<dbReference type="OrthoDB" id="8432779at2"/>
<evidence type="ECO:0000256" key="2">
    <source>
        <dbReference type="SAM" id="SignalP"/>
    </source>
</evidence>
<dbReference type="Gene3D" id="2.120.10.30">
    <property type="entry name" value="TolB, C-terminal domain"/>
    <property type="match status" value="2"/>
</dbReference>
<dbReference type="InterPro" id="IPR011042">
    <property type="entry name" value="6-blade_b-propeller_TolB-like"/>
</dbReference>
<dbReference type="InterPro" id="IPR011659">
    <property type="entry name" value="WD40"/>
</dbReference>
<dbReference type="RefSeq" id="WP_121068454.1">
    <property type="nucleotide sequence ID" value="NZ_RBIQ01000009.1"/>
</dbReference>
<dbReference type="SUPFAM" id="SSF50960">
    <property type="entry name" value="TolB, C-terminal domain"/>
    <property type="match status" value="1"/>
</dbReference>
<protein>
    <submittedName>
        <fullName evidence="3">WD40 repeat protein</fullName>
    </submittedName>
</protein>
<dbReference type="AlphaFoldDB" id="A0A495E7C9"/>
<keyword evidence="4" id="KW-1185">Reference proteome</keyword>
<comment type="caution">
    <text evidence="3">The sequence shown here is derived from an EMBL/GenBank/DDBJ whole genome shotgun (WGS) entry which is preliminary data.</text>
</comment>
<reference evidence="3 4" key="1">
    <citation type="submission" date="2018-10" db="EMBL/GenBank/DDBJ databases">
        <title>Genomic Encyclopedia of Archaeal and Bacterial Type Strains, Phase II (KMG-II): from individual species to whole genera.</title>
        <authorList>
            <person name="Goeker M."/>
        </authorList>
    </citation>
    <scope>NUCLEOTIDE SEQUENCE [LARGE SCALE GENOMIC DNA]</scope>
    <source>
        <strain evidence="3 4">DSM 25230</strain>
    </source>
</reference>
<proteinExistence type="inferred from homology"/>
<dbReference type="Proteomes" id="UP000269412">
    <property type="component" value="Unassembled WGS sequence"/>
</dbReference>
<dbReference type="PANTHER" id="PTHR36842:SF1">
    <property type="entry name" value="PROTEIN TOLB"/>
    <property type="match status" value="1"/>
</dbReference>
<dbReference type="PROSITE" id="PS51257">
    <property type="entry name" value="PROKAR_LIPOPROTEIN"/>
    <property type="match status" value="1"/>
</dbReference>
<keyword evidence="2" id="KW-0732">Signal</keyword>
<gene>
    <name evidence="3" type="ORF">CLV91_2541</name>
</gene>
<dbReference type="EMBL" id="RBIQ01000009">
    <property type="protein sequence ID" value="RKR12413.1"/>
    <property type="molecule type" value="Genomic_DNA"/>
</dbReference>
<feature type="chain" id="PRO_5019814957" evidence="2">
    <location>
        <begin position="22"/>
        <end position="327"/>
    </location>
</feature>